<dbReference type="AlphaFoldDB" id="A0A9Q1GAU5"/>
<keyword evidence="2" id="KW-1185">Reference proteome</keyword>
<name>A0A9Q1GAU5_SYNKA</name>
<proteinExistence type="predicted"/>
<dbReference type="EMBL" id="JAINUF010000001">
    <property type="protein sequence ID" value="KAJ8380124.1"/>
    <property type="molecule type" value="Genomic_DNA"/>
</dbReference>
<organism evidence="1 2">
    <name type="scientific">Synaphobranchus kaupii</name>
    <name type="common">Kaup's arrowtooth eel</name>
    <dbReference type="NCBI Taxonomy" id="118154"/>
    <lineage>
        <taxon>Eukaryota</taxon>
        <taxon>Metazoa</taxon>
        <taxon>Chordata</taxon>
        <taxon>Craniata</taxon>
        <taxon>Vertebrata</taxon>
        <taxon>Euteleostomi</taxon>
        <taxon>Actinopterygii</taxon>
        <taxon>Neopterygii</taxon>
        <taxon>Teleostei</taxon>
        <taxon>Anguilliformes</taxon>
        <taxon>Synaphobranchidae</taxon>
        <taxon>Synaphobranchus</taxon>
    </lineage>
</organism>
<dbReference type="OrthoDB" id="8986535at2759"/>
<sequence>MCHRTTVMWKKNQQKKLPWKKLKTLKKSLRGPKNCCLHQAGEQGAEARSWIRRSLNLIRVQKKLEITTNLLLKKEHTLQEKLAHEEMLHCEKETTLQTAIKAFEVNIMDMTMESQKDKESYKAQIRHQNNAHWNWVAFCDSERALARERSKTADLHRKLTELNNKL</sequence>
<protein>
    <submittedName>
        <fullName evidence="1">Uncharacterized protein</fullName>
    </submittedName>
</protein>
<gene>
    <name evidence="1" type="ORF">SKAU_G00009020</name>
</gene>
<evidence type="ECO:0000313" key="1">
    <source>
        <dbReference type="EMBL" id="KAJ8380124.1"/>
    </source>
</evidence>
<accession>A0A9Q1GAU5</accession>
<comment type="caution">
    <text evidence="1">The sequence shown here is derived from an EMBL/GenBank/DDBJ whole genome shotgun (WGS) entry which is preliminary data.</text>
</comment>
<dbReference type="Proteomes" id="UP001152622">
    <property type="component" value="Chromosome 1"/>
</dbReference>
<reference evidence="1" key="1">
    <citation type="journal article" date="2023" name="Science">
        <title>Genome structures resolve the early diversification of teleost fishes.</title>
        <authorList>
            <person name="Parey E."/>
            <person name="Louis A."/>
            <person name="Montfort J."/>
            <person name="Bouchez O."/>
            <person name="Roques C."/>
            <person name="Iampietro C."/>
            <person name="Lluch J."/>
            <person name="Castinel A."/>
            <person name="Donnadieu C."/>
            <person name="Desvignes T."/>
            <person name="Floi Bucao C."/>
            <person name="Jouanno E."/>
            <person name="Wen M."/>
            <person name="Mejri S."/>
            <person name="Dirks R."/>
            <person name="Jansen H."/>
            <person name="Henkel C."/>
            <person name="Chen W.J."/>
            <person name="Zahm M."/>
            <person name="Cabau C."/>
            <person name="Klopp C."/>
            <person name="Thompson A.W."/>
            <person name="Robinson-Rechavi M."/>
            <person name="Braasch I."/>
            <person name="Lecointre G."/>
            <person name="Bobe J."/>
            <person name="Postlethwait J.H."/>
            <person name="Berthelot C."/>
            <person name="Roest Crollius H."/>
            <person name="Guiguen Y."/>
        </authorList>
    </citation>
    <scope>NUCLEOTIDE SEQUENCE</scope>
    <source>
        <strain evidence="1">WJC10195</strain>
    </source>
</reference>
<evidence type="ECO:0000313" key="2">
    <source>
        <dbReference type="Proteomes" id="UP001152622"/>
    </source>
</evidence>